<evidence type="ECO:0000313" key="3">
    <source>
        <dbReference type="Proteomes" id="UP001596058"/>
    </source>
</evidence>
<reference evidence="3" key="1">
    <citation type="journal article" date="2019" name="Int. J. Syst. Evol. Microbiol.">
        <title>The Global Catalogue of Microorganisms (GCM) 10K type strain sequencing project: providing services to taxonomists for standard genome sequencing and annotation.</title>
        <authorList>
            <consortium name="The Broad Institute Genomics Platform"/>
            <consortium name="The Broad Institute Genome Sequencing Center for Infectious Disease"/>
            <person name="Wu L."/>
            <person name="Ma J."/>
        </authorList>
    </citation>
    <scope>NUCLEOTIDE SEQUENCE [LARGE SCALE GENOMIC DNA]</scope>
    <source>
        <strain evidence="3">CCUG 53903</strain>
    </source>
</reference>
<proteinExistence type="predicted"/>
<comment type="caution">
    <text evidence="2">The sequence shown here is derived from an EMBL/GenBank/DDBJ whole genome shotgun (WGS) entry which is preliminary data.</text>
</comment>
<accession>A0ABW1CKR7</accession>
<gene>
    <name evidence="2" type="ORF">ACFPZ3_21095</name>
</gene>
<keyword evidence="3" id="KW-1185">Reference proteome</keyword>
<evidence type="ECO:0000256" key="1">
    <source>
        <dbReference type="SAM" id="SignalP"/>
    </source>
</evidence>
<dbReference type="Proteomes" id="UP001596058">
    <property type="component" value="Unassembled WGS sequence"/>
</dbReference>
<keyword evidence="1" id="KW-0732">Signal</keyword>
<dbReference type="RefSeq" id="WP_379515885.1">
    <property type="nucleotide sequence ID" value="NZ_JBHSPA010000025.1"/>
</dbReference>
<sequence>MPIATRRTWATVISLVLALSTVTVTVPASASSADIPDYDVVFDTSDNTSSNKGEDVTCPTGTRVLGTGAQILGPSGKVVIDEVIPTTYTVSAFGVETEAGTSSAWMIRVWAVCGDPDEATRIVSREAPRNGLLPLTVTCDHPGEFMLGTGYQLDGAAGKAVVDYVKPQLNSVNGHATWISSSAAPSWTLRMYAICAEDAPPGLWVYHKSTVNTPDSTLPSKEIEVGCGAAGDRQVVLGTGFSVEDSIGTVPTTDITLDYLIPTSEKVEARAAEVVPDGRYWNLVVYAICAFED</sequence>
<evidence type="ECO:0000313" key="2">
    <source>
        <dbReference type="EMBL" id="MFC5826370.1"/>
    </source>
</evidence>
<protein>
    <submittedName>
        <fullName evidence="2">Uncharacterized protein</fullName>
    </submittedName>
</protein>
<feature type="signal peptide" evidence="1">
    <location>
        <begin position="1"/>
        <end position="30"/>
    </location>
</feature>
<name>A0ABW1CKR7_9ACTN</name>
<dbReference type="EMBL" id="JBHSPA010000025">
    <property type="protein sequence ID" value="MFC5826370.1"/>
    <property type="molecule type" value="Genomic_DNA"/>
</dbReference>
<feature type="chain" id="PRO_5045103073" evidence="1">
    <location>
        <begin position="31"/>
        <end position="293"/>
    </location>
</feature>
<organism evidence="2 3">
    <name type="scientific">Nonomuraea insulae</name>
    <dbReference type="NCBI Taxonomy" id="1616787"/>
    <lineage>
        <taxon>Bacteria</taxon>
        <taxon>Bacillati</taxon>
        <taxon>Actinomycetota</taxon>
        <taxon>Actinomycetes</taxon>
        <taxon>Streptosporangiales</taxon>
        <taxon>Streptosporangiaceae</taxon>
        <taxon>Nonomuraea</taxon>
    </lineage>
</organism>